<feature type="domain" description="BEN" evidence="1">
    <location>
        <begin position="1"/>
        <end position="103"/>
    </location>
</feature>
<sequence>MLEKVLWRVKPGQVGDSLFVKNLAVAVFGEDILMSSSVTGTKCNAKKGSVAKPGLCEKKMEYIKKLFHDRIADDRPSEEEKTKRLSKLNTFVAEKIFTLIRKAKV</sequence>
<dbReference type="InterPro" id="IPR018379">
    <property type="entry name" value="BEN_domain"/>
</dbReference>
<dbReference type="Gene3D" id="1.10.10.2590">
    <property type="entry name" value="BEN domain"/>
    <property type="match status" value="1"/>
</dbReference>
<name>A0AAV6V7S8_9ARAC</name>
<dbReference type="PANTHER" id="PTHR14628:SF1">
    <property type="entry name" value="BEN DOMAIN-CONTAINING PROTEIN 5"/>
    <property type="match status" value="1"/>
</dbReference>
<dbReference type="PANTHER" id="PTHR14628">
    <property type="entry name" value="BEN DOMAIN-CONTAINING PROTEIN 5"/>
    <property type="match status" value="1"/>
</dbReference>
<dbReference type="GO" id="GO:0045892">
    <property type="term" value="P:negative regulation of DNA-templated transcription"/>
    <property type="evidence" value="ECO:0007669"/>
    <property type="project" value="InterPro"/>
</dbReference>
<evidence type="ECO:0000313" key="2">
    <source>
        <dbReference type="EMBL" id="KAG8192336.1"/>
    </source>
</evidence>
<dbReference type="PROSITE" id="PS51457">
    <property type="entry name" value="BEN"/>
    <property type="match status" value="1"/>
</dbReference>
<comment type="caution">
    <text evidence="2">The sequence shown here is derived from an EMBL/GenBank/DDBJ whole genome shotgun (WGS) entry which is preliminary data.</text>
</comment>
<protein>
    <recommendedName>
        <fullName evidence="1">BEN domain-containing protein</fullName>
    </recommendedName>
</protein>
<organism evidence="2 3">
    <name type="scientific">Oedothorax gibbosus</name>
    <dbReference type="NCBI Taxonomy" id="931172"/>
    <lineage>
        <taxon>Eukaryota</taxon>
        <taxon>Metazoa</taxon>
        <taxon>Ecdysozoa</taxon>
        <taxon>Arthropoda</taxon>
        <taxon>Chelicerata</taxon>
        <taxon>Arachnida</taxon>
        <taxon>Araneae</taxon>
        <taxon>Araneomorphae</taxon>
        <taxon>Entelegynae</taxon>
        <taxon>Araneoidea</taxon>
        <taxon>Linyphiidae</taxon>
        <taxon>Erigoninae</taxon>
        <taxon>Oedothorax</taxon>
    </lineage>
</organism>
<dbReference type="InterPro" id="IPR040391">
    <property type="entry name" value="BEND5"/>
</dbReference>
<reference evidence="2 3" key="1">
    <citation type="journal article" date="2022" name="Nat. Ecol. Evol.">
        <title>A masculinizing supergene underlies an exaggerated male reproductive morph in a spider.</title>
        <authorList>
            <person name="Hendrickx F."/>
            <person name="De Corte Z."/>
            <person name="Sonet G."/>
            <person name="Van Belleghem S.M."/>
            <person name="Kostlbacher S."/>
            <person name="Vangestel C."/>
        </authorList>
    </citation>
    <scope>NUCLEOTIDE SEQUENCE [LARGE SCALE GENOMIC DNA]</scope>
    <source>
        <strain evidence="2">W744_W776</strain>
    </source>
</reference>
<dbReference type="EMBL" id="JAFNEN010000141">
    <property type="protein sequence ID" value="KAG8192336.1"/>
    <property type="molecule type" value="Genomic_DNA"/>
</dbReference>
<keyword evidence="3" id="KW-1185">Reference proteome</keyword>
<evidence type="ECO:0000313" key="3">
    <source>
        <dbReference type="Proteomes" id="UP000827092"/>
    </source>
</evidence>
<evidence type="ECO:0000259" key="1">
    <source>
        <dbReference type="PROSITE" id="PS51457"/>
    </source>
</evidence>
<gene>
    <name evidence="2" type="ORF">JTE90_002156</name>
</gene>
<dbReference type="SMART" id="SM01025">
    <property type="entry name" value="BEN"/>
    <property type="match status" value="1"/>
</dbReference>
<dbReference type="GO" id="GO:0003677">
    <property type="term" value="F:DNA binding"/>
    <property type="evidence" value="ECO:0007669"/>
    <property type="project" value="InterPro"/>
</dbReference>
<dbReference type="Proteomes" id="UP000827092">
    <property type="component" value="Unassembled WGS sequence"/>
</dbReference>
<proteinExistence type="predicted"/>
<dbReference type="Pfam" id="PF10523">
    <property type="entry name" value="BEN"/>
    <property type="match status" value="1"/>
</dbReference>
<accession>A0AAV6V7S8</accession>
<dbReference type="AlphaFoldDB" id="A0AAV6V7S8"/>